<keyword evidence="3" id="KW-1185">Reference proteome</keyword>
<dbReference type="Gene3D" id="1.25.10.10">
    <property type="entry name" value="Leucine-rich Repeat Variant"/>
    <property type="match status" value="1"/>
</dbReference>
<dbReference type="GO" id="GO:0019887">
    <property type="term" value="F:protein kinase regulator activity"/>
    <property type="evidence" value="ECO:0007669"/>
    <property type="project" value="TreeGrafter"/>
</dbReference>
<protein>
    <submittedName>
        <fullName evidence="2">Uncharacterized protein</fullName>
    </submittedName>
</protein>
<dbReference type="GO" id="GO:0005829">
    <property type="term" value="C:cytosol"/>
    <property type="evidence" value="ECO:0007669"/>
    <property type="project" value="TreeGrafter"/>
</dbReference>
<organism evidence="2 3">
    <name type="scientific">Arabis nemorensis</name>
    <dbReference type="NCBI Taxonomy" id="586526"/>
    <lineage>
        <taxon>Eukaryota</taxon>
        <taxon>Viridiplantae</taxon>
        <taxon>Streptophyta</taxon>
        <taxon>Embryophyta</taxon>
        <taxon>Tracheophyta</taxon>
        <taxon>Spermatophyta</taxon>
        <taxon>Magnoliopsida</taxon>
        <taxon>eudicotyledons</taxon>
        <taxon>Gunneridae</taxon>
        <taxon>Pentapetalae</taxon>
        <taxon>rosids</taxon>
        <taxon>malvids</taxon>
        <taxon>Brassicales</taxon>
        <taxon>Brassicaceae</taxon>
        <taxon>Arabideae</taxon>
        <taxon>Arabis</taxon>
    </lineage>
</organism>
<name>A0A565CC89_9BRAS</name>
<dbReference type="EMBL" id="CABITT030000007">
    <property type="protein sequence ID" value="VVB11288.1"/>
    <property type="molecule type" value="Genomic_DNA"/>
</dbReference>
<dbReference type="GO" id="GO:0006417">
    <property type="term" value="P:regulation of translation"/>
    <property type="evidence" value="ECO:0007669"/>
    <property type="project" value="TreeGrafter"/>
</dbReference>
<comment type="caution">
    <text evidence="2">The sequence shown here is derived from an EMBL/GenBank/DDBJ whole genome shotgun (WGS) entry which is preliminary data.</text>
</comment>
<proteinExistence type="predicted"/>
<dbReference type="OrthoDB" id="1745528at2759"/>
<evidence type="ECO:0000313" key="3">
    <source>
        <dbReference type="Proteomes" id="UP000489600"/>
    </source>
</evidence>
<reference evidence="2" key="1">
    <citation type="submission" date="2019-07" db="EMBL/GenBank/DDBJ databases">
        <authorList>
            <person name="Dittberner H."/>
        </authorList>
    </citation>
    <scope>NUCLEOTIDE SEQUENCE [LARGE SCALE GENOMIC DNA]</scope>
</reference>
<keyword evidence="1" id="KW-0677">Repeat</keyword>
<dbReference type="InterPro" id="IPR011989">
    <property type="entry name" value="ARM-like"/>
</dbReference>
<dbReference type="PANTHER" id="PTHR23346:SF7">
    <property type="entry name" value="STALLED RIBOSOME SENSOR GCN1"/>
    <property type="match status" value="1"/>
</dbReference>
<evidence type="ECO:0000313" key="2">
    <source>
        <dbReference type="EMBL" id="VVB11288.1"/>
    </source>
</evidence>
<dbReference type="InterPro" id="IPR016024">
    <property type="entry name" value="ARM-type_fold"/>
</dbReference>
<gene>
    <name evidence="2" type="ORF">ANE_LOCUS21732</name>
</gene>
<accession>A0A565CC89</accession>
<dbReference type="GO" id="GO:0034198">
    <property type="term" value="P:cellular response to amino acid starvation"/>
    <property type="evidence" value="ECO:0007669"/>
    <property type="project" value="TreeGrafter"/>
</dbReference>
<evidence type="ECO:0000256" key="1">
    <source>
        <dbReference type="ARBA" id="ARBA00022737"/>
    </source>
</evidence>
<dbReference type="PANTHER" id="PTHR23346">
    <property type="entry name" value="TRANSLATIONAL ACTIVATOR GCN1-RELATED"/>
    <property type="match status" value="1"/>
</dbReference>
<dbReference type="Proteomes" id="UP000489600">
    <property type="component" value="Unassembled WGS sequence"/>
</dbReference>
<dbReference type="SUPFAM" id="SSF48371">
    <property type="entry name" value="ARM repeat"/>
    <property type="match status" value="1"/>
</dbReference>
<dbReference type="AlphaFoldDB" id="A0A565CC89"/>
<sequence length="173" mass="19080">MAKTLFTHVHDILSNTPTFQSVWDHTPPSFGKEGALFPNEEAYTFHVFCKVCYTVKGRKQGCARKTVVNIARRKRVLAALGTEYFEDVLPNIIRHCSHKKALVRNGYLTPLMFLPRSLGAQFQYLQLALPVILDGLANENESVCNAALDAGHVAGTAGKALLEGESDDEGAKY</sequence>